<accession>A0A061FQK1</accession>
<keyword evidence="2" id="KW-1185">Reference proteome</keyword>
<dbReference type="EMBL" id="CM001888">
    <property type="protein sequence ID" value="EOY18952.1"/>
    <property type="molecule type" value="Genomic_DNA"/>
</dbReference>
<sequence>MTTRGMKERKVALCRVQLWLHSMKVVCHICRWMEMVFDFSRSEPFPAMGGLSVARISEFNEHLCLGRIRNRFYTAKANFKAIILSKLAYCVDEREAGKG</sequence>
<reference evidence="1 2" key="1">
    <citation type="journal article" date="2013" name="Genome Biol.">
        <title>The genome sequence of the most widely cultivated cacao type and its use to identify candidate genes regulating pod color.</title>
        <authorList>
            <person name="Motamayor J.C."/>
            <person name="Mockaitis K."/>
            <person name="Schmutz J."/>
            <person name="Haiminen N."/>
            <person name="Iii D.L."/>
            <person name="Cornejo O."/>
            <person name="Findley S.D."/>
            <person name="Zheng P."/>
            <person name="Utro F."/>
            <person name="Royaert S."/>
            <person name="Saski C."/>
            <person name="Jenkins J."/>
            <person name="Podicheti R."/>
            <person name="Zhao M."/>
            <person name="Scheffler B.E."/>
            <person name="Stack J.C."/>
            <person name="Feltus F.A."/>
            <person name="Mustiga G.M."/>
            <person name="Amores F."/>
            <person name="Phillips W."/>
            <person name="Marelli J.P."/>
            <person name="May G.D."/>
            <person name="Shapiro H."/>
            <person name="Ma J."/>
            <person name="Bustamante C.D."/>
            <person name="Schnell R.J."/>
            <person name="Main D."/>
            <person name="Gilbert D."/>
            <person name="Parida L."/>
            <person name="Kuhn D.N."/>
        </authorList>
    </citation>
    <scope>NUCLEOTIDE SEQUENCE [LARGE SCALE GENOMIC DNA]</scope>
    <source>
        <strain evidence="2">cv. Matina 1-6</strain>
    </source>
</reference>
<proteinExistence type="predicted"/>
<evidence type="ECO:0000313" key="2">
    <source>
        <dbReference type="Proteomes" id="UP000026915"/>
    </source>
</evidence>
<dbReference type="Gramene" id="EOY18952">
    <property type="protein sequence ID" value="EOY18952"/>
    <property type="gene ID" value="TCM_043472"/>
</dbReference>
<protein>
    <submittedName>
        <fullName evidence="1">Uncharacterized protein</fullName>
    </submittedName>
</protein>
<dbReference type="AlphaFoldDB" id="A0A061FQK1"/>
<evidence type="ECO:0000313" key="1">
    <source>
        <dbReference type="EMBL" id="EOY18952.1"/>
    </source>
</evidence>
<organism evidence="1 2">
    <name type="scientific">Theobroma cacao</name>
    <name type="common">Cacao</name>
    <name type="synonym">Cocoa</name>
    <dbReference type="NCBI Taxonomy" id="3641"/>
    <lineage>
        <taxon>Eukaryota</taxon>
        <taxon>Viridiplantae</taxon>
        <taxon>Streptophyta</taxon>
        <taxon>Embryophyta</taxon>
        <taxon>Tracheophyta</taxon>
        <taxon>Spermatophyta</taxon>
        <taxon>Magnoliopsida</taxon>
        <taxon>eudicotyledons</taxon>
        <taxon>Gunneridae</taxon>
        <taxon>Pentapetalae</taxon>
        <taxon>rosids</taxon>
        <taxon>malvids</taxon>
        <taxon>Malvales</taxon>
        <taxon>Malvaceae</taxon>
        <taxon>Byttnerioideae</taxon>
        <taxon>Theobroma</taxon>
    </lineage>
</organism>
<name>A0A061FQK1_THECC</name>
<dbReference type="Proteomes" id="UP000026915">
    <property type="component" value="Chromosome 10"/>
</dbReference>
<gene>
    <name evidence="1" type="ORF">TCM_043472</name>
</gene>
<dbReference type="InParanoid" id="A0A061FQK1"/>
<dbReference type="HOGENOM" id="CLU_2324897_0_0_1"/>